<dbReference type="AlphaFoldDB" id="K0QZ60"/>
<dbReference type="Proteomes" id="UP000266841">
    <property type="component" value="Unassembled WGS sequence"/>
</dbReference>
<feature type="region of interest" description="Disordered" evidence="1">
    <location>
        <begin position="1"/>
        <end position="57"/>
    </location>
</feature>
<gene>
    <name evidence="2" type="ORF">THAOC_36672</name>
</gene>
<evidence type="ECO:0000313" key="2">
    <source>
        <dbReference type="EMBL" id="EJK44758.1"/>
    </source>
</evidence>
<proteinExistence type="predicted"/>
<dbReference type="EMBL" id="AGNL01049258">
    <property type="protein sequence ID" value="EJK44758.1"/>
    <property type="molecule type" value="Genomic_DNA"/>
</dbReference>
<protein>
    <submittedName>
        <fullName evidence="2">Uncharacterized protein</fullName>
    </submittedName>
</protein>
<comment type="caution">
    <text evidence="2">The sequence shown here is derived from an EMBL/GenBank/DDBJ whole genome shotgun (WGS) entry which is preliminary data.</text>
</comment>
<reference evidence="2 3" key="1">
    <citation type="journal article" date="2012" name="Genome Biol.">
        <title>Genome and low-iron response of an oceanic diatom adapted to chronic iron limitation.</title>
        <authorList>
            <person name="Lommer M."/>
            <person name="Specht M."/>
            <person name="Roy A.S."/>
            <person name="Kraemer L."/>
            <person name="Andreson R."/>
            <person name="Gutowska M.A."/>
            <person name="Wolf J."/>
            <person name="Bergner S.V."/>
            <person name="Schilhabel M.B."/>
            <person name="Klostermeier U.C."/>
            <person name="Beiko R.G."/>
            <person name="Rosenstiel P."/>
            <person name="Hippler M."/>
            <person name="Laroche J."/>
        </authorList>
    </citation>
    <scope>NUCLEOTIDE SEQUENCE [LARGE SCALE GENOMIC DNA]</scope>
    <source>
        <strain evidence="2 3">CCMP1005</strain>
    </source>
</reference>
<feature type="region of interest" description="Disordered" evidence="1">
    <location>
        <begin position="105"/>
        <end position="136"/>
    </location>
</feature>
<evidence type="ECO:0000256" key="1">
    <source>
        <dbReference type="SAM" id="MobiDB-lite"/>
    </source>
</evidence>
<sequence length="272" mass="29161">GAGAGADLARSPRPSTVPSPSPQRERPAEDTDAARDLPLGPVSVDRHEDPDERRVGAGVGVEVTREVVRARRVGLVREDLGAEARPAQDVVVPRPVVGGGGRVEPAVGGGHGQGAEEVPDDRAVGEGHGVAGRRRGGVGVLHGSDDLVSLVRFEVGSRWPDGPSPYLAPPGRAAGPGRFERNAQRTRDDFYGLFRFLPPGRSSKSLKPAFRDSASFFLFPADAVSITAFSFLWTSSFLRAWDSTSSEYLILLELFLRRFFLGLLAQAFEPFP</sequence>
<name>K0QZ60_THAOC</name>
<feature type="non-terminal residue" evidence="2">
    <location>
        <position position="1"/>
    </location>
</feature>
<feature type="compositionally biased region" description="Basic and acidic residues" evidence="1">
    <location>
        <begin position="44"/>
        <end position="55"/>
    </location>
</feature>
<feature type="compositionally biased region" description="Basic and acidic residues" evidence="1">
    <location>
        <begin position="23"/>
        <end position="35"/>
    </location>
</feature>
<organism evidence="2 3">
    <name type="scientific">Thalassiosira oceanica</name>
    <name type="common">Marine diatom</name>
    <dbReference type="NCBI Taxonomy" id="159749"/>
    <lineage>
        <taxon>Eukaryota</taxon>
        <taxon>Sar</taxon>
        <taxon>Stramenopiles</taxon>
        <taxon>Ochrophyta</taxon>
        <taxon>Bacillariophyta</taxon>
        <taxon>Coscinodiscophyceae</taxon>
        <taxon>Thalassiosirophycidae</taxon>
        <taxon>Thalassiosirales</taxon>
        <taxon>Thalassiosiraceae</taxon>
        <taxon>Thalassiosira</taxon>
    </lineage>
</organism>
<keyword evidence="3" id="KW-1185">Reference proteome</keyword>
<evidence type="ECO:0000313" key="3">
    <source>
        <dbReference type="Proteomes" id="UP000266841"/>
    </source>
</evidence>
<accession>K0QZ60</accession>